<reference evidence="1 2" key="1">
    <citation type="submission" date="2020-08" db="EMBL/GenBank/DDBJ databases">
        <authorList>
            <person name="Koutsovoulos G."/>
            <person name="Danchin GJ E."/>
        </authorList>
    </citation>
    <scope>NUCLEOTIDE SEQUENCE [LARGE SCALE GENOMIC DNA]</scope>
</reference>
<sequence length="51" mass="5775">MRKRKFWGLITRSTVPFSKNGENFTTKVGYNLSVYQISSRSPTDTSGTLLC</sequence>
<proteinExistence type="predicted"/>
<dbReference type="AlphaFoldDB" id="A0A6V7UCU3"/>
<gene>
    <name evidence="1" type="ORF">MENT_LOCUS11313</name>
</gene>
<evidence type="ECO:0000313" key="2">
    <source>
        <dbReference type="Proteomes" id="UP000580250"/>
    </source>
</evidence>
<dbReference type="Proteomes" id="UP000580250">
    <property type="component" value="Unassembled WGS sequence"/>
</dbReference>
<name>A0A6V7UCU3_MELEN</name>
<comment type="caution">
    <text evidence="1">The sequence shown here is derived from an EMBL/GenBank/DDBJ whole genome shotgun (WGS) entry which is preliminary data.</text>
</comment>
<protein>
    <submittedName>
        <fullName evidence="1">Uncharacterized protein</fullName>
    </submittedName>
</protein>
<evidence type="ECO:0000313" key="1">
    <source>
        <dbReference type="EMBL" id="CAD2153972.1"/>
    </source>
</evidence>
<organism evidence="1 2">
    <name type="scientific">Meloidogyne enterolobii</name>
    <name type="common">Root-knot nematode worm</name>
    <name type="synonym">Meloidogyne mayaguensis</name>
    <dbReference type="NCBI Taxonomy" id="390850"/>
    <lineage>
        <taxon>Eukaryota</taxon>
        <taxon>Metazoa</taxon>
        <taxon>Ecdysozoa</taxon>
        <taxon>Nematoda</taxon>
        <taxon>Chromadorea</taxon>
        <taxon>Rhabditida</taxon>
        <taxon>Tylenchina</taxon>
        <taxon>Tylenchomorpha</taxon>
        <taxon>Tylenchoidea</taxon>
        <taxon>Meloidogynidae</taxon>
        <taxon>Meloidogyninae</taxon>
        <taxon>Meloidogyne</taxon>
    </lineage>
</organism>
<accession>A0A6V7UCU3</accession>
<dbReference type="EMBL" id="CAJEWN010000055">
    <property type="protein sequence ID" value="CAD2153972.1"/>
    <property type="molecule type" value="Genomic_DNA"/>
</dbReference>